<dbReference type="Proteomes" id="UP001303760">
    <property type="component" value="Unassembled WGS sequence"/>
</dbReference>
<organism evidence="2 3">
    <name type="scientific">Achaetomium macrosporum</name>
    <dbReference type="NCBI Taxonomy" id="79813"/>
    <lineage>
        <taxon>Eukaryota</taxon>
        <taxon>Fungi</taxon>
        <taxon>Dikarya</taxon>
        <taxon>Ascomycota</taxon>
        <taxon>Pezizomycotina</taxon>
        <taxon>Sordariomycetes</taxon>
        <taxon>Sordariomycetidae</taxon>
        <taxon>Sordariales</taxon>
        <taxon>Chaetomiaceae</taxon>
        <taxon>Achaetomium</taxon>
    </lineage>
</organism>
<keyword evidence="3" id="KW-1185">Reference proteome</keyword>
<evidence type="ECO:0000313" key="2">
    <source>
        <dbReference type="EMBL" id="KAK4241399.1"/>
    </source>
</evidence>
<dbReference type="InterPro" id="IPR011009">
    <property type="entry name" value="Kinase-like_dom_sf"/>
</dbReference>
<dbReference type="GO" id="GO:0005524">
    <property type="term" value="F:ATP binding"/>
    <property type="evidence" value="ECO:0007669"/>
    <property type="project" value="InterPro"/>
</dbReference>
<keyword evidence="2" id="KW-0808">Transferase</keyword>
<name>A0AAN7HI25_9PEZI</name>
<keyword evidence="2" id="KW-0418">Kinase</keyword>
<proteinExistence type="predicted"/>
<feature type="domain" description="Protein kinase" evidence="1">
    <location>
        <begin position="1"/>
        <end position="248"/>
    </location>
</feature>
<evidence type="ECO:0000313" key="3">
    <source>
        <dbReference type="Proteomes" id="UP001303760"/>
    </source>
</evidence>
<accession>A0AAN7HI25</accession>
<reference evidence="2" key="2">
    <citation type="submission" date="2023-05" db="EMBL/GenBank/DDBJ databases">
        <authorList>
            <consortium name="Lawrence Berkeley National Laboratory"/>
            <person name="Steindorff A."/>
            <person name="Hensen N."/>
            <person name="Bonometti L."/>
            <person name="Westerberg I."/>
            <person name="Brannstrom I.O."/>
            <person name="Guillou S."/>
            <person name="Cros-Aarteil S."/>
            <person name="Calhoun S."/>
            <person name="Haridas S."/>
            <person name="Kuo A."/>
            <person name="Mondo S."/>
            <person name="Pangilinan J."/>
            <person name="Riley R."/>
            <person name="Labutti K."/>
            <person name="Andreopoulos B."/>
            <person name="Lipzen A."/>
            <person name="Chen C."/>
            <person name="Yanf M."/>
            <person name="Daum C."/>
            <person name="Ng V."/>
            <person name="Clum A."/>
            <person name="Ohm R."/>
            <person name="Martin F."/>
            <person name="Silar P."/>
            <person name="Natvig D."/>
            <person name="Lalanne C."/>
            <person name="Gautier V."/>
            <person name="Ament-Velasquez S.L."/>
            <person name="Kruys A."/>
            <person name="Hutchinson M.I."/>
            <person name="Powell A.J."/>
            <person name="Barry K."/>
            <person name="Miller A.N."/>
            <person name="Grigoriev I.V."/>
            <person name="Debuchy R."/>
            <person name="Gladieux P."/>
            <person name="Thoren M.H."/>
            <person name="Johannesson H."/>
        </authorList>
    </citation>
    <scope>NUCLEOTIDE SEQUENCE</scope>
    <source>
        <strain evidence="2">CBS 532.94</strain>
    </source>
</reference>
<protein>
    <submittedName>
        <fullName evidence="2">Protein kinase</fullName>
    </submittedName>
</protein>
<sequence length="250" mass="28681">MQRLFAEDPMIRPMVDFAAKTGAEPPMMILEPFQKTLWDARKTRPLTMQEIKWIMKGCLLGIMTVHRNGLVYTDLKMENVGVSGFDNEKPNDDPRQIKVRLADLGSISEPGTREISALTYRGPEVHFGKPWDYSTDYAQLLLAHVDFKSPGMYDNIDPGSFEEKEEKIKAVRDALAIDFELHSLPFYTEDARARELLPPPQAEQAYKWTEDMFDKGIAQEDIQFLANVLNPLPRARDTTVEILESRYLEI</sequence>
<reference evidence="2" key="1">
    <citation type="journal article" date="2023" name="Mol. Phylogenet. Evol.">
        <title>Genome-scale phylogeny and comparative genomics of the fungal order Sordariales.</title>
        <authorList>
            <person name="Hensen N."/>
            <person name="Bonometti L."/>
            <person name="Westerberg I."/>
            <person name="Brannstrom I.O."/>
            <person name="Guillou S."/>
            <person name="Cros-Aarteil S."/>
            <person name="Calhoun S."/>
            <person name="Haridas S."/>
            <person name="Kuo A."/>
            <person name="Mondo S."/>
            <person name="Pangilinan J."/>
            <person name="Riley R."/>
            <person name="LaButti K."/>
            <person name="Andreopoulos B."/>
            <person name="Lipzen A."/>
            <person name="Chen C."/>
            <person name="Yan M."/>
            <person name="Daum C."/>
            <person name="Ng V."/>
            <person name="Clum A."/>
            <person name="Steindorff A."/>
            <person name="Ohm R.A."/>
            <person name="Martin F."/>
            <person name="Silar P."/>
            <person name="Natvig D.O."/>
            <person name="Lalanne C."/>
            <person name="Gautier V."/>
            <person name="Ament-Velasquez S.L."/>
            <person name="Kruys A."/>
            <person name="Hutchinson M.I."/>
            <person name="Powell A.J."/>
            <person name="Barry K."/>
            <person name="Miller A.N."/>
            <person name="Grigoriev I.V."/>
            <person name="Debuchy R."/>
            <person name="Gladieux P."/>
            <person name="Hiltunen Thoren M."/>
            <person name="Johannesson H."/>
        </authorList>
    </citation>
    <scope>NUCLEOTIDE SEQUENCE</scope>
    <source>
        <strain evidence="2">CBS 532.94</strain>
    </source>
</reference>
<comment type="caution">
    <text evidence="2">The sequence shown here is derived from an EMBL/GenBank/DDBJ whole genome shotgun (WGS) entry which is preliminary data.</text>
</comment>
<gene>
    <name evidence="2" type="ORF">C8A03DRAFT_30495</name>
</gene>
<dbReference type="Pfam" id="PF00069">
    <property type="entry name" value="Pkinase"/>
    <property type="match status" value="1"/>
</dbReference>
<dbReference type="SUPFAM" id="SSF56112">
    <property type="entry name" value="Protein kinase-like (PK-like)"/>
    <property type="match status" value="1"/>
</dbReference>
<dbReference type="Gene3D" id="1.10.510.10">
    <property type="entry name" value="Transferase(Phosphotransferase) domain 1"/>
    <property type="match status" value="1"/>
</dbReference>
<evidence type="ECO:0000259" key="1">
    <source>
        <dbReference type="PROSITE" id="PS50011"/>
    </source>
</evidence>
<dbReference type="PROSITE" id="PS50011">
    <property type="entry name" value="PROTEIN_KINASE_DOM"/>
    <property type="match status" value="1"/>
</dbReference>
<dbReference type="AlphaFoldDB" id="A0AAN7HI25"/>
<dbReference type="GO" id="GO:0004672">
    <property type="term" value="F:protein kinase activity"/>
    <property type="evidence" value="ECO:0007669"/>
    <property type="project" value="InterPro"/>
</dbReference>
<dbReference type="Gene3D" id="3.30.200.20">
    <property type="entry name" value="Phosphorylase Kinase, domain 1"/>
    <property type="match status" value="1"/>
</dbReference>
<dbReference type="InterPro" id="IPR000719">
    <property type="entry name" value="Prot_kinase_dom"/>
</dbReference>
<dbReference type="EMBL" id="MU860023">
    <property type="protein sequence ID" value="KAK4241399.1"/>
    <property type="molecule type" value="Genomic_DNA"/>
</dbReference>